<evidence type="ECO:0000256" key="3">
    <source>
        <dbReference type="ARBA" id="ARBA00023012"/>
    </source>
</evidence>
<feature type="region of interest" description="Disordered" evidence="4">
    <location>
        <begin position="351"/>
        <end position="377"/>
    </location>
</feature>
<keyword evidence="2 7" id="KW-0418">Kinase</keyword>
<gene>
    <name evidence="7" type="ORF">IDM40_21690</name>
</gene>
<dbReference type="PANTHER" id="PTHR24421">
    <property type="entry name" value="NITRATE/NITRITE SENSOR PROTEIN NARX-RELATED"/>
    <property type="match status" value="1"/>
</dbReference>
<dbReference type="Pfam" id="PF07730">
    <property type="entry name" value="HisKA_3"/>
    <property type="match status" value="1"/>
</dbReference>
<dbReference type="PANTHER" id="PTHR24421:SF63">
    <property type="entry name" value="SENSOR HISTIDINE KINASE DESK"/>
    <property type="match status" value="1"/>
</dbReference>
<dbReference type="InterPro" id="IPR050482">
    <property type="entry name" value="Sensor_HK_TwoCompSys"/>
</dbReference>
<dbReference type="EMBL" id="JADBGI010000022">
    <property type="protein sequence ID" value="MBE3001285.1"/>
    <property type="molecule type" value="Genomic_DNA"/>
</dbReference>
<dbReference type="InterPro" id="IPR011712">
    <property type="entry name" value="Sig_transdc_His_kin_sub3_dim/P"/>
</dbReference>
<dbReference type="CDD" id="cd16917">
    <property type="entry name" value="HATPase_UhpB-NarQ-NarX-like"/>
    <property type="match status" value="1"/>
</dbReference>
<evidence type="ECO:0000256" key="4">
    <source>
        <dbReference type="SAM" id="MobiDB-lite"/>
    </source>
</evidence>
<evidence type="ECO:0000313" key="7">
    <source>
        <dbReference type="EMBL" id="MBE3001285.1"/>
    </source>
</evidence>
<organism evidence="7 8">
    <name type="scientific">Nocardiopsis coralli</name>
    <dbReference type="NCBI Taxonomy" id="2772213"/>
    <lineage>
        <taxon>Bacteria</taxon>
        <taxon>Bacillati</taxon>
        <taxon>Actinomycetota</taxon>
        <taxon>Actinomycetes</taxon>
        <taxon>Streptosporangiales</taxon>
        <taxon>Nocardiopsidaceae</taxon>
        <taxon>Nocardiopsis</taxon>
    </lineage>
</organism>
<evidence type="ECO:0000256" key="2">
    <source>
        <dbReference type="ARBA" id="ARBA00022777"/>
    </source>
</evidence>
<dbReference type="GO" id="GO:0016301">
    <property type="term" value="F:kinase activity"/>
    <property type="evidence" value="ECO:0007669"/>
    <property type="project" value="UniProtKB-KW"/>
</dbReference>
<keyword evidence="5" id="KW-0812">Transmembrane</keyword>
<feature type="transmembrane region" description="Helical" evidence="5">
    <location>
        <begin position="20"/>
        <end position="37"/>
    </location>
</feature>
<proteinExistence type="predicted"/>
<dbReference type="Gene3D" id="1.20.5.1930">
    <property type="match status" value="1"/>
</dbReference>
<keyword evidence="5" id="KW-1133">Transmembrane helix</keyword>
<sequence>MASELTDEAQGRLRRLSLEIVSASVTAIGVLLIVSQAQGWPDTVLMGAGLAATLLVVSFWGRGRFTTVALPGLVLTAAVWAAGALAFETTAAAFGFAVVATLVVSESAERRRALCAGLAAVVVAVLVLKPVLSAESLPTSALYVFATVCVAVAGIAMAILAQGVQELITELDRARRHEAEVAVMRERVRFAGDLHDIQGHTLHVVKLKVALARKLLHSDLARVEHELDEVHTLVGDTITETKELAHAQRSLNLAAELENAKNLLEAAGIAVHVERGAEPAPGTDALLGQVLRETTTNILRHSDAAQVWVTLDGGALTVANDGARGEGPPHLSGLAGLRDRLAAHGGELAVEQDGTRFRTAASLPHPDTAPDTRKDER</sequence>
<evidence type="ECO:0000256" key="5">
    <source>
        <dbReference type="SAM" id="Phobius"/>
    </source>
</evidence>
<feature type="transmembrane region" description="Helical" evidence="5">
    <location>
        <begin position="73"/>
        <end position="99"/>
    </location>
</feature>
<dbReference type="InterPro" id="IPR036890">
    <property type="entry name" value="HATPase_C_sf"/>
</dbReference>
<dbReference type="Gene3D" id="3.30.565.10">
    <property type="entry name" value="Histidine kinase-like ATPase, C-terminal domain"/>
    <property type="match status" value="1"/>
</dbReference>
<name>A0ABR9PBR6_9ACTN</name>
<feature type="transmembrane region" description="Helical" evidence="5">
    <location>
        <begin position="140"/>
        <end position="161"/>
    </location>
</feature>
<keyword evidence="3" id="KW-0902">Two-component regulatory system</keyword>
<evidence type="ECO:0000256" key="1">
    <source>
        <dbReference type="ARBA" id="ARBA00022679"/>
    </source>
</evidence>
<dbReference type="Proteomes" id="UP000806528">
    <property type="component" value="Unassembled WGS sequence"/>
</dbReference>
<feature type="domain" description="Signal transduction histidine kinase subgroup 3 dimerisation and phosphoacceptor" evidence="6">
    <location>
        <begin position="186"/>
        <end position="249"/>
    </location>
</feature>
<keyword evidence="5" id="KW-0472">Membrane</keyword>
<evidence type="ECO:0000313" key="8">
    <source>
        <dbReference type="Proteomes" id="UP000806528"/>
    </source>
</evidence>
<keyword evidence="1" id="KW-0808">Transferase</keyword>
<comment type="caution">
    <text evidence="7">The sequence shown here is derived from an EMBL/GenBank/DDBJ whole genome shotgun (WGS) entry which is preliminary data.</text>
</comment>
<feature type="transmembrane region" description="Helical" evidence="5">
    <location>
        <begin position="111"/>
        <end position="128"/>
    </location>
</feature>
<evidence type="ECO:0000259" key="6">
    <source>
        <dbReference type="Pfam" id="PF07730"/>
    </source>
</evidence>
<accession>A0ABR9PBR6</accession>
<feature type="transmembrane region" description="Helical" evidence="5">
    <location>
        <begin position="43"/>
        <end position="61"/>
    </location>
</feature>
<reference evidence="7 8" key="1">
    <citation type="submission" date="2020-09" db="EMBL/GenBank/DDBJ databases">
        <title>Diversity and distribution of actinomycetes associated with coral in the coast of Hainan.</title>
        <authorList>
            <person name="Li F."/>
        </authorList>
    </citation>
    <scope>NUCLEOTIDE SEQUENCE [LARGE SCALE GENOMIC DNA]</scope>
    <source>
        <strain evidence="7 8">HNM0947</strain>
    </source>
</reference>
<keyword evidence="8" id="KW-1185">Reference proteome</keyword>
<feature type="compositionally biased region" description="Basic and acidic residues" evidence="4">
    <location>
        <begin position="368"/>
        <end position="377"/>
    </location>
</feature>
<protein>
    <submittedName>
        <fullName evidence="7">Sensor histidine kinase</fullName>
    </submittedName>
</protein>
<dbReference type="RefSeq" id="WP_193123873.1">
    <property type="nucleotide sequence ID" value="NZ_JADBGI010000022.1"/>
</dbReference>